<feature type="transmembrane region" description="Helical" evidence="6">
    <location>
        <begin position="368"/>
        <end position="387"/>
    </location>
</feature>
<feature type="transmembrane region" description="Helical" evidence="6">
    <location>
        <begin position="68"/>
        <end position="87"/>
    </location>
</feature>
<dbReference type="EMBL" id="UOFE01000044">
    <property type="protein sequence ID" value="VAW54812.1"/>
    <property type="molecule type" value="Genomic_DNA"/>
</dbReference>
<feature type="transmembrane region" description="Helical" evidence="6">
    <location>
        <begin position="134"/>
        <end position="154"/>
    </location>
</feature>
<feature type="transmembrane region" description="Helical" evidence="6">
    <location>
        <begin position="276"/>
        <end position="295"/>
    </location>
</feature>
<name>A0A3B0WUK2_9ZZZZ</name>
<feature type="domain" description="Major facilitator superfamily (MFS) profile" evidence="7">
    <location>
        <begin position="1"/>
        <end position="391"/>
    </location>
</feature>
<dbReference type="InterPro" id="IPR011701">
    <property type="entry name" value="MFS"/>
</dbReference>
<feature type="transmembrane region" description="Helical" evidence="6">
    <location>
        <begin position="34"/>
        <end position="56"/>
    </location>
</feature>
<evidence type="ECO:0000256" key="5">
    <source>
        <dbReference type="ARBA" id="ARBA00023136"/>
    </source>
</evidence>
<feature type="transmembrane region" description="Helical" evidence="6">
    <location>
        <begin position="160"/>
        <end position="181"/>
    </location>
</feature>
<feature type="transmembrane region" description="Helical" evidence="6">
    <location>
        <begin position="301"/>
        <end position="327"/>
    </location>
</feature>
<sequence length="399" mass="43462">MLLAFVMGFSGGLPLLLTGSLLQAWMIDVDVDLGTIGLFALVGLPYTLKFVWAPIMDRYSPALLGRRRGWLFIWQICLTAAIALLGFSNPSQMLLMTALAALLLSFFSASQDIVIDAYRRESLADDEQGAGASLYVGGYRTGMLLATGGGLFLADHMAYHWVYLIMAASMSAGIVATLLAPEPHNEHGKPKTLQDAVIKPFKEFFTRDYAVIILIFVFLYKVGDTMAGQMTTPLYLDLGFTKSEIAGIVKIFGFPITIAGTFLGGVLVMRHGIYRCLLWFGVLQSISTAGFMWLANTGYDLPTLTLVIAFENLSAGLGTAAYIGFIASLTDKRFTATQFALLTSFMGMPRVFAAAPTGYMVAAFGWSGFFLFCTLIAIPGIFLIIWLHKRLLSGKNTTN</sequence>
<keyword evidence="5 6" id="KW-0472">Membrane</keyword>
<reference evidence="8" key="1">
    <citation type="submission" date="2018-06" db="EMBL/GenBank/DDBJ databases">
        <authorList>
            <person name="Zhirakovskaya E."/>
        </authorList>
    </citation>
    <scope>NUCLEOTIDE SEQUENCE</scope>
</reference>
<dbReference type="PANTHER" id="PTHR12778:SF10">
    <property type="entry name" value="MAJOR FACILITATOR SUPERFAMILY DOMAIN-CONTAINING PROTEIN 3"/>
    <property type="match status" value="1"/>
</dbReference>
<evidence type="ECO:0000256" key="6">
    <source>
        <dbReference type="SAM" id="Phobius"/>
    </source>
</evidence>
<dbReference type="PROSITE" id="PS50850">
    <property type="entry name" value="MFS"/>
    <property type="match status" value="1"/>
</dbReference>
<organism evidence="8">
    <name type="scientific">hydrothermal vent metagenome</name>
    <dbReference type="NCBI Taxonomy" id="652676"/>
    <lineage>
        <taxon>unclassified sequences</taxon>
        <taxon>metagenomes</taxon>
        <taxon>ecological metagenomes</taxon>
    </lineage>
</organism>
<evidence type="ECO:0000256" key="4">
    <source>
        <dbReference type="ARBA" id="ARBA00022989"/>
    </source>
</evidence>
<dbReference type="GO" id="GO:0016020">
    <property type="term" value="C:membrane"/>
    <property type="evidence" value="ECO:0007669"/>
    <property type="project" value="UniProtKB-SubCell"/>
</dbReference>
<dbReference type="AlphaFoldDB" id="A0A3B0WUK2"/>
<evidence type="ECO:0000313" key="8">
    <source>
        <dbReference type="EMBL" id="VAW54812.1"/>
    </source>
</evidence>
<dbReference type="NCBIfam" id="TIGR00901">
    <property type="entry name" value="2A0125"/>
    <property type="match status" value="1"/>
</dbReference>
<proteinExistence type="predicted"/>
<protein>
    <submittedName>
        <fullName evidence="8">AmpG permease</fullName>
    </submittedName>
</protein>
<dbReference type="SUPFAM" id="SSF103473">
    <property type="entry name" value="MFS general substrate transporter"/>
    <property type="match status" value="1"/>
</dbReference>
<evidence type="ECO:0000256" key="3">
    <source>
        <dbReference type="ARBA" id="ARBA00022692"/>
    </source>
</evidence>
<accession>A0A3B0WUK2</accession>
<feature type="transmembrane region" description="Helical" evidence="6">
    <location>
        <begin position="209"/>
        <end position="227"/>
    </location>
</feature>
<feature type="transmembrane region" description="Helical" evidence="6">
    <location>
        <begin position="339"/>
        <end position="362"/>
    </location>
</feature>
<evidence type="ECO:0000259" key="7">
    <source>
        <dbReference type="PROSITE" id="PS50850"/>
    </source>
</evidence>
<dbReference type="PANTHER" id="PTHR12778">
    <property type="entry name" value="SOLUTE CARRIER FAMILY 33 ACETYL-COA TRANSPORTER -RELATED"/>
    <property type="match status" value="1"/>
</dbReference>
<dbReference type="InterPro" id="IPR020846">
    <property type="entry name" value="MFS_dom"/>
</dbReference>
<dbReference type="Gene3D" id="1.20.1250.20">
    <property type="entry name" value="MFS general substrate transporter like domains"/>
    <property type="match status" value="1"/>
</dbReference>
<feature type="transmembrane region" description="Helical" evidence="6">
    <location>
        <begin position="247"/>
        <end position="269"/>
    </location>
</feature>
<keyword evidence="2" id="KW-0813">Transport</keyword>
<gene>
    <name evidence="8" type="ORF">MNBD_GAMMA05-1785</name>
</gene>
<feature type="transmembrane region" description="Helical" evidence="6">
    <location>
        <begin position="93"/>
        <end position="114"/>
    </location>
</feature>
<dbReference type="InterPro" id="IPR004752">
    <property type="entry name" value="AmpG_permease/AT-1"/>
</dbReference>
<keyword evidence="4 6" id="KW-1133">Transmembrane helix</keyword>
<dbReference type="InterPro" id="IPR036259">
    <property type="entry name" value="MFS_trans_sf"/>
</dbReference>
<evidence type="ECO:0000256" key="1">
    <source>
        <dbReference type="ARBA" id="ARBA00004141"/>
    </source>
</evidence>
<dbReference type="Pfam" id="PF07690">
    <property type="entry name" value="MFS_1"/>
    <property type="match status" value="1"/>
</dbReference>
<keyword evidence="3 6" id="KW-0812">Transmembrane</keyword>
<dbReference type="CDD" id="cd17486">
    <property type="entry name" value="MFS_AmpG_like"/>
    <property type="match status" value="1"/>
</dbReference>
<comment type="subcellular location">
    <subcellularLocation>
        <location evidence="1">Membrane</location>
        <topology evidence="1">Multi-pass membrane protein</topology>
    </subcellularLocation>
</comment>
<dbReference type="GO" id="GO:0022857">
    <property type="term" value="F:transmembrane transporter activity"/>
    <property type="evidence" value="ECO:0007669"/>
    <property type="project" value="InterPro"/>
</dbReference>
<evidence type="ECO:0000256" key="2">
    <source>
        <dbReference type="ARBA" id="ARBA00022448"/>
    </source>
</evidence>